<dbReference type="SUPFAM" id="SSF53686">
    <property type="entry name" value="Tryptophan synthase beta subunit-like PLP-dependent enzymes"/>
    <property type="match status" value="1"/>
</dbReference>
<evidence type="ECO:0000256" key="1">
    <source>
        <dbReference type="ARBA" id="ARBA00001933"/>
    </source>
</evidence>
<comment type="similarity">
    <text evidence="2">Belongs to the ACC deaminase/D-cysteine desulfhydrase family.</text>
</comment>
<keyword evidence="5" id="KW-1185">Reference proteome</keyword>
<keyword evidence="3" id="KW-0663">Pyridoxal phosphate</keyword>
<gene>
    <name evidence="4" type="ORF">OFY17_07600</name>
</gene>
<comment type="cofactor">
    <cofactor evidence="1">
        <name>pyridoxal 5'-phosphate</name>
        <dbReference type="ChEBI" id="CHEBI:597326"/>
    </cofactor>
</comment>
<evidence type="ECO:0000313" key="4">
    <source>
        <dbReference type="EMBL" id="MCV2402746.1"/>
    </source>
</evidence>
<protein>
    <submittedName>
        <fullName evidence="4">Cysteine desulfhydrase</fullName>
    </submittedName>
</protein>
<name>A0ABT2YS86_9GAMM</name>
<evidence type="ECO:0000256" key="3">
    <source>
        <dbReference type="ARBA" id="ARBA00022898"/>
    </source>
</evidence>
<dbReference type="InterPro" id="IPR036052">
    <property type="entry name" value="TrpB-like_PALP_sf"/>
</dbReference>
<comment type="caution">
    <text evidence="4">The sequence shown here is derived from an EMBL/GenBank/DDBJ whole genome shotgun (WGS) entry which is preliminary data.</text>
</comment>
<dbReference type="Gene3D" id="3.40.50.1100">
    <property type="match status" value="2"/>
</dbReference>
<dbReference type="EMBL" id="JAOVZB010000003">
    <property type="protein sequence ID" value="MCV2402746.1"/>
    <property type="molecule type" value="Genomic_DNA"/>
</dbReference>
<dbReference type="PIRSF" id="PIRSF006278">
    <property type="entry name" value="ACCD_DCysDesulf"/>
    <property type="match status" value="1"/>
</dbReference>
<dbReference type="PANTHER" id="PTHR43780:SF2">
    <property type="entry name" value="1-AMINOCYCLOPROPANE-1-CARBOXYLATE DEAMINASE-RELATED"/>
    <property type="match status" value="1"/>
</dbReference>
<dbReference type="InterPro" id="IPR027278">
    <property type="entry name" value="ACCD_DCysDesulf"/>
</dbReference>
<reference evidence="4 5" key="1">
    <citation type="submission" date="2022-10" db="EMBL/GenBank/DDBJ databases">
        <title>Marinomonas transparenta sp. nov. and Marinomonas sargassi sp. nov., isolated from marine alga (Sargassum natans (L.) Gaillon).</title>
        <authorList>
            <person name="Wang Y."/>
        </authorList>
    </citation>
    <scope>NUCLEOTIDE SEQUENCE [LARGE SCALE GENOMIC DNA]</scope>
    <source>
        <strain evidence="4 5">C2222</strain>
    </source>
</reference>
<accession>A0ABT2YS86</accession>
<dbReference type="RefSeq" id="WP_263530128.1">
    <property type="nucleotide sequence ID" value="NZ_JAOVZB010000003.1"/>
</dbReference>
<proteinExistence type="inferred from homology"/>
<evidence type="ECO:0000313" key="5">
    <source>
        <dbReference type="Proteomes" id="UP001209713"/>
    </source>
</evidence>
<organism evidence="4 5">
    <name type="scientific">Marinomonas sargassi</name>
    <dbReference type="NCBI Taxonomy" id="2984494"/>
    <lineage>
        <taxon>Bacteria</taxon>
        <taxon>Pseudomonadati</taxon>
        <taxon>Pseudomonadota</taxon>
        <taxon>Gammaproteobacteria</taxon>
        <taxon>Oceanospirillales</taxon>
        <taxon>Oceanospirillaceae</taxon>
        <taxon>Marinomonas</taxon>
    </lineage>
</organism>
<dbReference type="Proteomes" id="UP001209713">
    <property type="component" value="Unassembled WGS sequence"/>
</dbReference>
<dbReference type="PANTHER" id="PTHR43780">
    <property type="entry name" value="1-AMINOCYCLOPROPANE-1-CARBOXYLATE DEAMINASE-RELATED"/>
    <property type="match status" value="1"/>
</dbReference>
<evidence type="ECO:0000256" key="2">
    <source>
        <dbReference type="ARBA" id="ARBA00008639"/>
    </source>
</evidence>
<sequence>MPLIHPVDLSRLLKETNIKETNSQNLQLDIFRGDLEHEEAPGNKWHKLQHHLKAAKQQGAKAIATFGGPFSNHLHAFSSTLKGSGLKTLAVVRGELQPQLNTTLNAVIANGVELWPSSRRDYKLAMDAEVVRTINRLYENVYWIPEGGGGELGALGCMEWAENIHRLDSQYDAWVVSSGTGTTAAGLLAYEATPTLHVISALKGAEAQKVEILKLAEEIAQKNYFHRESVEGSIINKLADKLFFYSDKHHGGYAKHSNELTEFMKEYAEDNFYAPLDPVYTCKSMYFIISAMKQGVWPYSRTLFIHTGGIQGWGGYSNDKNPFLSA</sequence>